<keyword evidence="1" id="KW-0645">Protease</keyword>
<dbReference type="EMBL" id="CP037954">
    <property type="protein sequence ID" value="QBO58392.1"/>
    <property type="molecule type" value="Genomic_DNA"/>
</dbReference>
<dbReference type="Proteomes" id="UP000294419">
    <property type="component" value="Chromosome"/>
</dbReference>
<dbReference type="SUPFAM" id="SSF50494">
    <property type="entry name" value="Trypsin-like serine proteases"/>
    <property type="match status" value="1"/>
</dbReference>
<dbReference type="GO" id="GO:0008233">
    <property type="term" value="F:peptidase activity"/>
    <property type="evidence" value="ECO:0007669"/>
    <property type="project" value="UniProtKB-KW"/>
</dbReference>
<keyword evidence="1" id="KW-0378">Hydrolase</keyword>
<evidence type="ECO:0000313" key="1">
    <source>
        <dbReference type="EMBL" id="QBO58392.1"/>
    </source>
</evidence>
<dbReference type="Pfam" id="PF13365">
    <property type="entry name" value="Trypsin_2"/>
    <property type="match status" value="1"/>
</dbReference>
<sequence>MPNLANEILEFFSINTISNSFVKKQTPKSIDEFVSQAQHIDSLDLHKFVKTISILKNEGHLISAGLLPNGNIPIANELLIAPSYDEEFADYGSYNFLIHGFVSIAETFSNSVRPIVVLSKDGIPDIGTAFLLGNIHTIITARHVVENAKLITITNDKGEFAKIKHISFPNDKNIDIAFILIENFVFSHCKPFNATNAKILENVLTIGYPPIPGFDAFQLYEISSINNSYKFSNGQIIGKENSYLDGIEYLILNAKVKGGNSGSPVINNKGNIVGMVIQIPMDSKDAEKIDKLGYGIVTPFSEIRKYLNGSEKFVELTTFICENNKEGAIMIK</sequence>
<reference evidence="1 2" key="1">
    <citation type="submission" date="2019-03" db="EMBL/GenBank/DDBJ databases">
        <authorList>
            <person name="Kim H."/>
            <person name="Yu S.-M."/>
        </authorList>
    </citation>
    <scope>NUCLEOTIDE SEQUENCE [LARGE SCALE GENOMIC DNA]</scope>
    <source>
        <strain evidence="1 2">NBC122</strain>
    </source>
</reference>
<name>A0A4P6ZFW9_9FLAO</name>
<gene>
    <name evidence="1" type="primary">splC</name>
    <name evidence="1" type="ORF">NBC122_01577</name>
</gene>
<dbReference type="GO" id="GO:0006508">
    <property type="term" value="P:proteolysis"/>
    <property type="evidence" value="ECO:0007669"/>
    <property type="project" value="UniProtKB-KW"/>
</dbReference>
<protein>
    <submittedName>
        <fullName evidence="1">Serine protease SplC</fullName>
        <ecNumber evidence="1">3.4.21.-</ecNumber>
    </submittedName>
</protein>
<dbReference type="Gene3D" id="2.40.10.10">
    <property type="entry name" value="Trypsin-like serine proteases"/>
    <property type="match status" value="2"/>
</dbReference>
<keyword evidence="2" id="KW-1185">Reference proteome</keyword>
<organism evidence="1 2">
    <name type="scientific">Chryseobacterium salivictor</name>
    <dbReference type="NCBI Taxonomy" id="2547600"/>
    <lineage>
        <taxon>Bacteria</taxon>
        <taxon>Pseudomonadati</taxon>
        <taxon>Bacteroidota</taxon>
        <taxon>Flavobacteriia</taxon>
        <taxon>Flavobacteriales</taxon>
        <taxon>Weeksellaceae</taxon>
        <taxon>Chryseobacterium group</taxon>
        <taxon>Chryseobacterium</taxon>
    </lineage>
</organism>
<proteinExistence type="predicted"/>
<dbReference type="EC" id="3.4.21.-" evidence="1"/>
<dbReference type="InterPro" id="IPR009003">
    <property type="entry name" value="Peptidase_S1_PA"/>
</dbReference>
<accession>A0A4P6ZFW9</accession>
<dbReference type="RefSeq" id="WP_133439828.1">
    <property type="nucleotide sequence ID" value="NZ_CP037954.1"/>
</dbReference>
<dbReference type="InterPro" id="IPR043504">
    <property type="entry name" value="Peptidase_S1_PA_chymotrypsin"/>
</dbReference>
<dbReference type="OrthoDB" id="9766361at2"/>
<dbReference type="KEGG" id="csal:NBC122_01577"/>
<evidence type="ECO:0000313" key="2">
    <source>
        <dbReference type="Proteomes" id="UP000294419"/>
    </source>
</evidence>
<dbReference type="AlphaFoldDB" id="A0A4P6ZFW9"/>